<dbReference type="InterPro" id="IPR002744">
    <property type="entry name" value="MIP18-like"/>
</dbReference>
<evidence type="ECO:0000259" key="7">
    <source>
        <dbReference type="Pfam" id="PF01883"/>
    </source>
</evidence>
<evidence type="ECO:0000313" key="8">
    <source>
        <dbReference type="EMBL" id="OGG95392.1"/>
    </source>
</evidence>
<dbReference type="CDD" id="cd02037">
    <property type="entry name" value="Mrp_NBP35"/>
    <property type="match status" value="1"/>
</dbReference>
<keyword evidence="1 6" id="KW-0479">Metal-binding</keyword>
<keyword evidence="5 6" id="KW-0411">Iron-sulfur</keyword>
<dbReference type="SUPFAM" id="SSF52540">
    <property type="entry name" value="P-loop containing nucleoside triphosphate hydrolases"/>
    <property type="match status" value="1"/>
</dbReference>
<dbReference type="GO" id="GO:0016887">
    <property type="term" value="F:ATP hydrolysis activity"/>
    <property type="evidence" value="ECO:0007669"/>
    <property type="project" value="UniProtKB-UniRule"/>
</dbReference>
<dbReference type="AlphaFoldDB" id="A0A1F6GBA4"/>
<dbReference type="InterPro" id="IPR034904">
    <property type="entry name" value="FSCA_dom_sf"/>
</dbReference>
<name>A0A1F6GBA4_9PROT</name>
<dbReference type="InterPro" id="IPR019591">
    <property type="entry name" value="Mrp/NBP35_ATP-bd"/>
</dbReference>
<reference evidence="8 9" key="1">
    <citation type="journal article" date="2016" name="Nat. Commun.">
        <title>Thousands of microbial genomes shed light on interconnected biogeochemical processes in an aquifer system.</title>
        <authorList>
            <person name="Anantharaman K."/>
            <person name="Brown C.T."/>
            <person name="Hug L.A."/>
            <person name="Sharon I."/>
            <person name="Castelle C.J."/>
            <person name="Probst A.J."/>
            <person name="Thomas B.C."/>
            <person name="Singh A."/>
            <person name="Wilkins M.J."/>
            <person name="Karaoz U."/>
            <person name="Brodie E.L."/>
            <person name="Williams K.H."/>
            <person name="Hubbard S.S."/>
            <person name="Banfield J.F."/>
        </authorList>
    </citation>
    <scope>NUCLEOTIDE SEQUENCE [LARGE SCALE GENOMIC DNA]</scope>
</reference>
<dbReference type="InterPro" id="IPR033756">
    <property type="entry name" value="YlxH/NBP35"/>
</dbReference>
<proteinExistence type="inferred from homology"/>
<dbReference type="Gene3D" id="3.30.300.130">
    <property type="entry name" value="Fe-S cluster assembly (FSCA)"/>
    <property type="match status" value="1"/>
</dbReference>
<gene>
    <name evidence="8" type="ORF">A2527_07685</name>
</gene>
<dbReference type="STRING" id="1817772.A2527_07685"/>
<evidence type="ECO:0000313" key="9">
    <source>
        <dbReference type="Proteomes" id="UP000178449"/>
    </source>
</evidence>
<dbReference type="Pfam" id="PF10609">
    <property type="entry name" value="ParA"/>
    <property type="match status" value="1"/>
</dbReference>
<comment type="caution">
    <text evidence="8">The sequence shown here is derived from an EMBL/GenBank/DDBJ whole genome shotgun (WGS) entry which is preliminary data.</text>
</comment>
<dbReference type="GO" id="GO:0005524">
    <property type="term" value="F:ATP binding"/>
    <property type="evidence" value="ECO:0007669"/>
    <property type="project" value="UniProtKB-UniRule"/>
</dbReference>
<dbReference type="PANTHER" id="PTHR42961:SF2">
    <property type="entry name" value="IRON-SULFUR PROTEIN NUBPL"/>
    <property type="match status" value="1"/>
</dbReference>
<evidence type="ECO:0000256" key="3">
    <source>
        <dbReference type="ARBA" id="ARBA00022840"/>
    </source>
</evidence>
<dbReference type="PANTHER" id="PTHR42961">
    <property type="entry name" value="IRON-SULFUR PROTEIN NUBPL"/>
    <property type="match status" value="1"/>
</dbReference>
<dbReference type="GO" id="GO:0046872">
    <property type="term" value="F:metal ion binding"/>
    <property type="evidence" value="ECO:0007669"/>
    <property type="project" value="UniProtKB-KW"/>
</dbReference>
<dbReference type="Gene3D" id="3.40.50.300">
    <property type="entry name" value="P-loop containing nucleotide triphosphate hydrolases"/>
    <property type="match status" value="1"/>
</dbReference>
<dbReference type="InterPro" id="IPR027417">
    <property type="entry name" value="P-loop_NTPase"/>
</dbReference>
<keyword evidence="2 6" id="KW-0547">Nucleotide-binding</keyword>
<keyword evidence="6" id="KW-0378">Hydrolase</keyword>
<accession>A0A1F6GBA4</accession>
<comment type="subunit">
    <text evidence="6">Homodimer.</text>
</comment>
<feature type="domain" description="MIP18 family-like" evidence="7">
    <location>
        <begin position="5"/>
        <end position="76"/>
    </location>
</feature>
<sequence length="354" mass="37882">MDPLEQKIRDAFSEIAYGDTGQNILDADVIYSLEVNGTKAETVLVVPKDYESFIGGLTKAVEAALKSIEGIEEVGIRVVDSAEEAEKPVHHAAPPRKTAYLEEYEHVILVASGKGGVGKSTTAVNLALALKSLGRKVSLLDADVYGPSIPAMMGSRGEFSEVIGRRLLPLSRHGVEFMSLGNLVGEDEAVVWRGPMIHQVMEQMLRDTEWPGGDYCIIDLPPGTGDVQITLAQLTEATGALIVCTPQDVALLDARKAVKMFEKVNIPLLGMIENMSSFICPRCGEETPIFSKGGAQAESGEQDIPFLGSIPIELEVRLGGDAGLPVVLSEPKSASAQAFVDIAKALEQQLAEVQ</sequence>
<organism evidence="8 9">
    <name type="scientific">Candidatus Lambdaproteobacteria bacterium RIFOXYD2_FULL_50_16</name>
    <dbReference type="NCBI Taxonomy" id="1817772"/>
    <lineage>
        <taxon>Bacteria</taxon>
        <taxon>Pseudomonadati</taxon>
        <taxon>Pseudomonadota</taxon>
        <taxon>Candidatus Lambdaproteobacteria</taxon>
    </lineage>
</organism>
<dbReference type="GO" id="GO:0016226">
    <property type="term" value="P:iron-sulfur cluster assembly"/>
    <property type="evidence" value="ECO:0007669"/>
    <property type="project" value="InterPro"/>
</dbReference>
<protein>
    <recommendedName>
        <fullName evidence="6">Iron-sulfur cluster carrier protein</fullName>
    </recommendedName>
</protein>
<dbReference type="EMBL" id="MFNE01000024">
    <property type="protein sequence ID" value="OGG95392.1"/>
    <property type="molecule type" value="Genomic_DNA"/>
</dbReference>
<feature type="binding site" evidence="6">
    <location>
        <begin position="113"/>
        <end position="120"/>
    </location>
    <ligand>
        <name>ATP</name>
        <dbReference type="ChEBI" id="CHEBI:30616"/>
    </ligand>
</feature>
<dbReference type="SUPFAM" id="SSF117916">
    <property type="entry name" value="Fe-S cluster assembly (FSCA) domain-like"/>
    <property type="match status" value="1"/>
</dbReference>
<dbReference type="FunFam" id="3.40.50.300:FF:001119">
    <property type="entry name" value="Iron-sulfur cluster carrier protein"/>
    <property type="match status" value="1"/>
</dbReference>
<dbReference type="GO" id="GO:0140663">
    <property type="term" value="F:ATP-dependent FeS chaperone activity"/>
    <property type="evidence" value="ECO:0007669"/>
    <property type="project" value="InterPro"/>
</dbReference>
<dbReference type="Pfam" id="PF01883">
    <property type="entry name" value="FeS_assembly_P"/>
    <property type="match status" value="1"/>
</dbReference>
<dbReference type="Proteomes" id="UP000178449">
    <property type="component" value="Unassembled WGS sequence"/>
</dbReference>
<keyword evidence="3 6" id="KW-0067">ATP-binding</keyword>
<evidence type="ECO:0000256" key="4">
    <source>
        <dbReference type="ARBA" id="ARBA00023004"/>
    </source>
</evidence>
<dbReference type="HAMAP" id="MF_02040">
    <property type="entry name" value="Mrp_NBP35"/>
    <property type="match status" value="1"/>
</dbReference>
<dbReference type="GO" id="GO:0051539">
    <property type="term" value="F:4 iron, 4 sulfur cluster binding"/>
    <property type="evidence" value="ECO:0007669"/>
    <property type="project" value="TreeGrafter"/>
</dbReference>
<comment type="similarity">
    <text evidence="6">Belongs to the Mrp/NBP35 ATP-binding proteins family.</text>
</comment>
<evidence type="ECO:0000256" key="6">
    <source>
        <dbReference type="HAMAP-Rule" id="MF_02040"/>
    </source>
</evidence>
<keyword evidence="4 6" id="KW-0408">Iron</keyword>
<evidence type="ECO:0000256" key="1">
    <source>
        <dbReference type="ARBA" id="ARBA00022723"/>
    </source>
</evidence>
<evidence type="ECO:0000256" key="5">
    <source>
        <dbReference type="ARBA" id="ARBA00023014"/>
    </source>
</evidence>
<comment type="function">
    <text evidence="6">Binds and transfers iron-sulfur (Fe-S) clusters to target apoproteins. Can hydrolyze ATP.</text>
</comment>
<evidence type="ECO:0000256" key="2">
    <source>
        <dbReference type="ARBA" id="ARBA00022741"/>
    </source>
</evidence>
<dbReference type="InterPro" id="IPR044304">
    <property type="entry name" value="NUBPL-like"/>
</dbReference>